<protein>
    <submittedName>
        <fullName evidence="6">Transcriptional regulator, ArsR family</fullName>
    </submittedName>
</protein>
<evidence type="ECO:0000256" key="2">
    <source>
        <dbReference type="ARBA" id="ARBA00023125"/>
    </source>
</evidence>
<accession>A0A1I5MGQ9</accession>
<dbReference type="GO" id="GO:0003677">
    <property type="term" value="F:DNA binding"/>
    <property type="evidence" value="ECO:0007669"/>
    <property type="project" value="UniProtKB-KW"/>
</dbReference>
<evidence type="ECO:0000256" key="3">
    <source>
        <dbReference type="ARBA" id="ARBA00023163"/>
    </source>
</evidence>
<keyword evidence="1" id="KW-0805">Transcription regulation</keyword>
<evidence type="ECO:0000259" key="5">
    <source>
        <dbReference type="PROSITE" id="PS50987"/>
    </source>
</evidence>
<feature type="domain" description="HTH arsR-type" evidence="5">
    <location>
        <begin position="48"/>
        <end position="146"/>
    </location>
</feature>
<keyword evidence="7" id="KW-1185">Reference proteome</keyword>
<name>A0A1I5MGQ9_9RHOB</name>
<gene>
    <name evidence="6" type="ORF">SAMN04488047_102240</name>
</gene>
<dbReference type="InterPro" id="IPR036390">
    <property type="entry name" value="WH_DNA-bd_sf"/>
</dbReference>
<dbReference type="PANTHER" id="PTHR43132">
    <property type="entry name" value="ARSENICAL RESISTANCE OPERON REPRESSOR ARSR-RELATED"/>
    <property type="match status" value="1"/>
</dbReference>
<dbReference type="CDD" id="cd00090">
    <property type="entry name" value="HTH_ARSR"/>
    <property type="match status" value="1"/>
</dbReference>
<reference evidence="6 7" key="1">
    <citation type="submission" date="2016-10" db="EMBL/GenBank/DDBJ databases">
        <authorList>
            <person name="de Groot N.N."/>
        </authorList>
    </citation>
    <scope>NUCLEOTIDE SEQUENCE [LARGE SCALE GENOMIC DNA]</scope>
    <source>
        <strain evidence="6 7">DSM 19547</strain>
    </source>
</reference>
<dbReference type="SMART" id="SM00418">
    <property type="entry name" value="HTH_ARSR"/>
    <property type="match status" value="1"/>
</dbReference>
<dbReference type="InterPro" id="IPR036388">
    <property type="entry name" value="WH-like_DNA-bd_sf"/>
</dbReference>
<dbReference type="PROSITE" id="PS50987">
    <property type="entry name" value="HTH_ARSR_2"/>
    <property type="match status" value="1"/>
</dbReference>
<dbReference type="InterPro" id="IPR051011">
    <property type="entry name" value="Metal_resp_trans_reg"/>
</dbReference>
<dbReference type="EMBL" id="FOXA01000002">
    <property type="protein sequence ID" value="SFP08111.1"/>
    <property type="molecule type" value="Genomic_DNA"/>
</dbReference>
<evidence type="ECO:0000256" key="1">
    <source>
        <dbReference type="ARBA" id="ARBA00023015"/>
    </source>
</evidence>
<evidence type="ECO:0000256" key="4">
    <source>
        <dbReference type="SAM" id="MobiDB-lite"/>
    </source>
</evidence>
<dbReference type="GO" id="GO:0003700">
    <property type="term" value="F:DNA-binding transcription factor activity"/>
    <property type="evidence" value="ECO:0007669"/>
    <property type="project" value="InterPro"/>
</dbReference>
<dbReference type="InterPro" id="IPR011991">
    <property type="entry name" value="ArsR-like_HTH"/>
</dbReference>
<dbReference type="PANTHER" id="PTHR43132:SF2">
    <property type="entry name" value="ARSENICAL RESISTANCE OPERON REPRESSOR ARSR-RELATED"/>
    <property type="match status" value="1"/>
</dbReference>
<dbReference type="InterPro" id="IPR001845">
    <property type="entry name" value="HTH_ArsR_DNA-bd_dom"/>
</dbReference>
<dbReference type="SUPFAM" id="SSF46785">
    <property type="entry name" value="Winged helix' DNA-binding domain"/>
    <property type="match status" value="1"/>
</dbReference>
<sequence>MVGLLSGCAGAPNARTPTRFAGHFDEPENVLPPGRHFDKRRNMEPDDLTDATLARTATAFAALGSEQRLNVLRTLVRAGPDGLSIGALGARCGVTGSTLTHHVKILAQAELVQQTRQGRSIICAAASYGEVRALSDYLLRECCADAAPEKCHDHD</sequence>
<organism evidence="6 7">
    <name type="scientific">Tranquillimonas alkanivorans</name>
    <dbReference type="NCBI Taxonomy" id="441119"/>
    <lineage>
        <taxon>Bacteria</taxon>
        <taxon>Pseudomonadati</taxon>
        <taxon>Pseudomonadota</taxon>
        <taxon>Alphaproteobacteria</taxon>
        <taxon>Rhodobacterales</taxon>
        <taxon>Roseobacteraceae</taxon>
        <taxon>Tranquillimonas</taxon>
    </lineage>
</organism>
<proteinExistence type="predicted"/>
<dbReference type="STRING" id="441119.SAMN04488047_102240"/>
<feature type="region of interest" description="Disordered" evidence="4">
    <location>
        <begin position="18"/>
        <end position="41"/>
    </location>
</feature>
<dbReference type="Proteomes" id="UP000199356">
    <property type="component" value="Unassembled WGS sequence"/>
</dbReference>
<keyword evidence="2" id="KW-0238">DNA-binding</keyword>
<keyword evidence="3" id="KW-0804">Transcription</keyword>
<evidence type="ECO:0000313" key="6">
    <source>
        <dbReference type="EMBL" id="SFP08111.1"/>
    </source>
</evidence>
<evidence type="ECO:0000313" key="7">
    <source>
        <dbReference type="Proteomes" id="UP000199356"/>
    </source>
</evidence>
<dbReference type="AlphaFoldDB" id="A0A1I5MGQ9"/>
<dbReference type="Gene3D" id="1.10.10.10">
    <property type="entry name" value="Winged helix-like DNA-binding domain superfamily/Winged helix DNA-binding domain"/>
    <property type="match status" value="1"/>
</dbReference>
<dbReference type="Pfam" id="PF12840">
    <property type="entry name" value="HTH_20"/>
    <property type="match status" value="1"/>
</dbReference>